<dbReference type="AlphaFoldDB" id="H8H0K4"/>
<feature type="compositionally biased region" description="Pro residues" evidence="1">
    <location>
        <begin position="17"/>
        <end position="34"/>
    </location>
</feature>
<proteinExistence type="predicted"/>
<dbReference type="EMBL" id="CP002192">
    <property type="protein sequence ID" value="AFD27256.1"/>
    <property type="molecule type" value="Genomic_DNA"/>
</dbReference>
<dbReference type="PATRIC" id="fig|745776.4.peg.3404"/>
<feature type="region of interest" description="Disordered" evidence="1">
    <location>
        <begin position="1"/>
        <end position="50"/>
    </location>
</feature>
<evidence type="ECO:0000313" key="2">
    <source>
        <dbReference type="EMBL" id="AFD27256.1"/>
    </source>
</evidence>
<protein>
    <submittedName>
        <fullName evidence="2">Uncharacterized protein</fullName>
    </submittedName>
</protein>
<geneLocation type="plasmid" evidence="2 3">
    <name>P1</name>
</geneLocation>
<keyword evidence="3" id="KW-1185">Reference proteome</keyword>
<sequence length="50" mass="5042">MNGGPAGARRPPGRAGGPPPPSQGRPHAYGPPCPLTAMPIDPCAPREARC</sequence>
<accession>H8H0K4</accession>
<dbReference type="KEGG" id="dgo:DGo_PA0370"/>
<keyword evidence="2" id="KW-0614">Plasmid</keyword>
<evidence type="ECO:0000256" key="1">
    <source>
        <dbReference type="SAM" id="MobiDB-lite"/>
    </source>
</evidence>
<dbReference type="HOGENOM" id="CLU_3117049_0_0_0"/>
<organism evidence="2 3">
    <name type="scientific">Deinococcus gobiensis (strain DSM 21396 / JCM 16679 / CGMCC 1.7299 / I-0)</name>
    <dbReference type="NCBI Taxonomy" id="745776"/>
    <lineage>
        <taxon>Bacteria</taxon>
        <taxon>Thermotogati</taxon>
        <taxon>Deinococcota</taxon>
        <taxon>Deinococci</taxon>
        <taxon>Deinococcales</taxon>
        <taxon>Deinococcaceae</taxon>
        <taxon>Deinococcus</taxon>
    </lineage>
</organism>
<reference evidence="2 3" key="1">
    <citation type="journal article" date="2012" name="PLoS ONE">
        <title>Genome sequence and transcriptome analysis of the radioresistant bacterium Deinococcus gobiensis: insights into the extreme environmental adaptations.</title>
        <authorList>
            <person name="Yuan M."/>
            <person name="Chen M."/>
            <person name="Zhang W."/>
            <person name="Lu W."/>
            <person name="Wang J."/>
            <person name="Yang M."/>
            <person name="Zhao P."/>
            <person name="Tang R."/>
            <person name="Li X."/>
            <person name="Hao Y."/>
            <person name="Zhou Z."/>
            <person name="Zhan Y."/>
            <person name="Yu H."/>
            <person name="Teng C."/>
            <person name="Yan Y."/>
            <person name="Ping S."/>
            <person name="Wang Y."/>
            <person name="Lin M."/>
        </authorList>
    </citation>
    <scope>NUCLEOTIDE SEQUENCE [LARGE SCALE GENOMIC DNA]</scope>
    <source>
        <strain evidence="3">DSM 21396 / JCM 16679 / CGMCC 1.7299 / I-0</strain>
        <plasmid evidence="2">P1</plasmid>
    </source>
</reference>
<gene>
    <name evidence="2" type="ordered locus">DGo_PA0370</name>
</gene>
<name>H8H0K4_DEIGI</name>
<evidence type="ECO:0000313" key="3">
    <source>
        <dbReference type="Proteomes" id="UP000007575"/>
    </source>
</evidence>
<dbReference type="Proteomes" id="UP000007575">
    <property type="component" value="Plasmid P1"/>
</dbReference>